<dbReference type="GeneTree" id="ENSGT01110000267626"/>
<name>A0A8C5ZDI3_MARMA</name>
<keyword evidence="1" id="KW-0812">Transmembrane</keyword>
<organism evidence="2 3">
    <name type="scientific">Marmota marmota marmota</name>
    <name type="common">Alpine marmot</name>
    <dbReference type="NCBI Taxonomy" id="9994"/>
    <lineage>
        <taxon>Eukaryota</taxon>
        <taxon>Metazoa</taxon>
        <taxon>Chordata</taxon>
        <taxon>Craniata</taxon>
        <taxon>Vertebrata</taxon>
        <taxon>Euteleostomi</taxon>
        <taxon>Mammalia</taxon>
        <taxon>Eutheria</taxon>
        <taxon>Euarchontoglires</taxon>
        <taxon>Glires</taxon>
        <taxon>Rodentia</taxon>
        <taxon>Sciuromorpha</taxon>
        <taxon>Sciuridae</taxon>
        <taxon>Xerinae</taxon>
        <taxon>Marmotini</taxon>
        <taxon>Marmota</taxon>
    </lineage>
</organism>
<reference evidence="2" key="2">
    <citation type="submission" date="2025-09" db="UniProtKB">
        <authorList>
            <consortium name="Ensembl"/>
        </authorList>
    </citation>
    <scope>IDENTIFICATION</scope>
</reference>
<dbReference type="Ensembl" id="ENSMMMT00000015142.1">
    <property type="protein sequence ID" value="ENSMMMP00000013254.1"/>
    <property type="gene ID" value="ENSMMMG00000011836.1"/>
</dbReference>
<keyword evidence="3" id="KW-1185">Reference proteome</keyword>
<feature type="transmembrane region" description="Helical" evidence="1">
    <location>
        <begin position="13"/>
        <end position="35"/>
    </location>
</feature>
<proteinExistence type="predicted"/>
<accession>A0A8C5ZDI3</accession>
<keyword evidence="1" id="KW-0472">Membrane</keyword>
<dbReference type="Proteomes" id="UP000694407">
    <property type="component" value="Unplaced"/>
</dbReference>
<evidence type="ECO:0000313" key="3">
    <source>
        <dbReference type="Proteomes" id="UP000694407"/>
    </source>
</evidence>
<sequence>DALRLQLTYISAYWTYLLLLLKSVVYLAIITFCLLRRTAAGVNGKSS</sequence>
<dbReference type="AlphaFoldDB" id="A0A8C5ZDI3"/>
<reference evidence="2" key="1">
    <citation type="submission" date="2025-08" db="UniProtKB">
        <authorList>
            <consortium name="Ensembl"/>
        </authorList>
    </citation>
    <scope>IDENTIFICATION</scope>
</reference>
<evidence type="ECO:0000313" key="2">
    <source>
        <dbReference type="Ensembl" id="ENSMMMP00000013254.1"/>
    </source>
</evidence>
<evidence type="ECO:0000256" key="1">
    <source>
        <dbReference type="SAM" id="Phobius"/>
    </source>
</evidence>
<keyword evidence="1" id="KW-1133">Transmembrane helix</keyword>
<protein>
    <submittedName>
        <fullName evidence="2">Uncharacterized protein</fullName>
    </submittedName>
</protein>